<name>J4CCI9_THEOR</name>
<protein>
    <submittedName>
        <fullName evidence="2">Uncharacterized protein</fullName>
    </submittedName>
</protein>
<sequence length="215" mass="23046">MRANAHRKKMRWFNKKVVEENTFALKIDLHCWPMVVFAISIGLAQFIISGIMLYLTATLYDEGFRSNQFRKGGGMIMMAFGATGAVVGLALSFSLGYHLARVFMLSASLMTLFLSIPLAGFRGGVAGSLGGVPAGIAIGTSISENIGGLLSGAAVGLLCGILLGGAPIFWKLDSVDRYLNENYHLTTYLCTLISICSISETTNLLSTDGDECDIE</sequence>
<dbReference type="RefSeq" id="XP_009689773.1">
    <property type="nucleotide sequence ID" value="XM_009691478.1"/>
</dbReference>
<feature type="transmembrane region" description="Helical" evidence="1">
    <location>
        <begin position="102"/>
        <end position="121"/>
    </location>
</feature>
<dbReference type="OrthoDB" id="10434883at2759"/>
<dbReference type="AlphaFoldDB" id="J4CCI9"/>
<feature type="transmembrane region" description="Helical" evidence="1">
    <location>
        <begin position="35"/>
        <end position="55"/>
    </location>
</feature>
<evidence type="ECO:0000313" key="3">
    <source>
        <dbReference type="Proteomes" id="UP000003786"/>
    </source>
</evidence>
<dbReference type="eggNOG" id="ENOG502QYQ7">
    <property type="taxonomic scope" value="Eukaryota"/>
</dbReference>
<keyword evidence="1" id="KW-0812">Transmembrane</keyword>
<evidence type="ECO:0000313" key="2">
    <source>
        <dbReference type="EMBL" id="BAM39472.1"/>
    </source>
</evidence>
<dbReference type="Proteomes" id="UP000003786">
    <property type="component" value="Chromosome 1"/>
</dbReference>
<gene>
    <name evidence="2" type="ORF">TOT_010000927</name>
</gene>
<dbReference type="GeneID" id="20713773"/>
<dbReference type="EMBL" id="AP011946">
    <property type="protein sequence ID" value="BAM39472.1"/>
    <property type="molecule type" value="Genomic_DNA"/>
</dbReference>
<reference evidence="2 3" key="1">
    <citation type="journal article" date="2012" name="MBio">
        <title>Comparative genome analysis of three eukaryotic parasites with differing abilities to transform leukocytes reveals key mediators of Theileria-induced leukocyte transformation.</title>
        <authorList>
            <person name="Hayashida K."/>
            <person name="Hara Y."/>
            <person name="Abe T."/>
            <person name="Yamasaki C."/>
            <person name="Toyoda A."/>
            <person name="Kosuge T."/>
            <person name="Suzuki Y."/>
            <person name="Sato Y."/>
            <person name="Kawashima S."/>
            <person name="Katayama T."/>
            <person name="Wakaguri H."/>
            <person name="Inoue N."/>
            <person name="Homma K."/>
            <person name="Tada-Umezaki M."/>
            <person name="Yagi Y."/>
            <person name="Fujii Y."/>
            <person name="Habara T."/>
            <person name="Kanehisa M."/>
            <person name="Watanabe H."/>
            <person name="Ito K."/>
            <person name="Gojobori T."/>
            <person name="Sugawara H."/>
            <person name="Imanishi T."/>
            <person name="Weir W."/>
            <person name="Gardner M."/>
            <person name="Pain A."/>
            <person name="Shiels B."/>
            <person name="Hattori M."/>
            <person name="Nene V."/>
            <person name="Sugimoto C."/>
        </authorList>
    </citation>
    <scope>NUCLEOTIDE SEQUENCE [LARGE SCALE GENOMIC DNA]</scope>
    <source>
        <strain evidence="2 3">Shintoku</strain>
    </source>
</reference>
<accession>J4CCI9</accession>
<dbReference type="VEuPathDB" id="PiroplasmaDB:TOT_010000927"/>
<feature type="transmembrane region" description="Helical" evidence="1">
    <location>
        <begin position="75"/>
        <end position="95"/>
    </location>
</feature>
<feature type="transmembrane region" description="Helical" evidence="1">
    <location>
        <begin position="149"/>
        <end position="170"/>
    </location>
</feature>
<evidence type="ECO:0000256" key="1">
    <source>
        <dbReference type="SAM" id="Phobius"/>
    </source>
</evidence>
<keyword evidence="1" id="KW-1133">Transmembrane helix</keyword>
<organism evidence="2 3">
    <name type="scientific">Theileria orientalis strain Shintoku</name>
    <dbReference type="NCBI Taxonomy" id="869250"/>
    <lineage>
        <taxon>Eukaryota</taxon>
        <taxon>Sar</taxon>
        <taxon>Alveolata</taxon>
        <taxon>Apicomplexa</taxon>
        <taxon>Aconoidasida</taxon>
        <taxon>Piroplasmida</taxon>
        <taxon>Theileriidae</taxon>
        <taxon>Theileria</taxon>
    </lineage>
</organism>
<keyword evidence="1" id="KW-0472">Membrane</keyword>
<dbReference type="KEGG" id="tot:TOT_010000927"/>
<keyword evidence="3" id="KW-1185">Reference proteome</keyword>
<proteinExistence type="predicted"/>